<dbReference type="EMBL" id="CM047583">
    <property type="protein sequence ID" value="KAI9914040.1"/>
    <property type="molecule type" value="Genomic_DNA"/>
</dbReference>
<name>A0ACC0W5Y1_9STRA</name>
<comment type="caution">
    <text evidence="1">The sequence shown here is derived from an EMBL/GenBank/DDBJ whole genome shotgun (WGS) entry which is preliminary data.</text>
</comment>
<reference evidence="1 2" key="1">
    <citation type="journal article" date="2022" name="bioRxiv">
        <title>The genome of the oomycete Peronosclerospora sorghi, a cosmopolitan pathogen of maize and sorghum, is inflated with dispersed pseudogenes.</title>
        <authorList>
            <person name="Fletcher K."/>
            <person name="Martin F."/>
            <person name="Isakeit T."/>
            <person name="Cavanaugh K."/>
            <person name="Magill C."/>
            <person name="Michelmore R."/>
        </authorList>
    </citation>
    <scope>NUCLEOTIDE SEQUENCE [LARGE SCALE GENOMIC DNA]</scope>
    <source>
        <strain evidence="1">P6</strain>
    </source>
</reference>
<protein>
    <submittedName>
        <fullName evidence="1">Uncharacterized protein</fullName>
    </submittedName>
</protein>
<sequence length="354" mass="39880">MSTDDEDELKLYSALDRNQKRQLMVSLSSSSDESGEDDDTYLSMETSGRKRRKRSSLDKALKKSQSIAKEGTSCQEEVTPPFSCSRCDGTVSFLLGHVHTIDISDEEDELYTPSEREAERLRKLQLEREIKDKLENDKLLNQTRAILNKVSTTQRQKRDVVCLDSDSSDESDTVVPIEPIASDKGARILLHIRSNGGAVDEVAIHKKEPFEQLYVKFCELHGLPRSAVKMSLDGEALSLQATPASEDLDSGDLIDAKVDFSKQMESKKKTYVRLRLVMFGKRSEVFKIDSAATVEKLHASYCRRHSIANPNDVILSLQDRKLLLSERLDFYGLMDDDEILVKHVSKSISSALDD</sequence>
<evidence type="ECO:0000313" key="2">
    <source>
        <dbReference type="Proteomes" id="UP001163321"/>
    </source>
</evidence>
<gene>
    <name evidence="1" type="ORF">PsorP6_005363</name>
</gene>
<organism evidence="1 2">
    <name type="scientific">Peronosclerospora sorghi</name>
    <dbReference type="NCBI Taxonomy" id="230839"/>
    <lineage>
        <taxon>Eukaryota</taxon>
        <taxon>Sar</taxon>
        <taxon>Stramenopiles</taxon>
        <taxon>Oomycota</taxon>
        <taxon>Peronosporomycetes</taxon>
        <taxon>Peronosporales</taxon>
        <taxon>Peronosporaceae</taxon>
        <taxon>Peronosclerospora</taxon>
    </lineage>
</organism>
<proteinExistence type="predicted"/>
<keyword evidence="2" id="KW-1185">Reference proteome</keyword>
<evidence type="ECO:0000313" key="1">
    <source>
        <dbReference type="EMBL" id="KAI9914040.1"/>
    </source>
</evidence>
<accession>A0ACC0W5Y1</accession>
<dbReference type="Proteomes" id="UP001163321">
    <property type="component" value="Chromosome 4"/>
</dbReference>